<dbReference type="CDD" id="cd03784">
    <property type="entry name" value="GT1_Gtf-like"/>
    <property type="match status" value="1"/>
</dbReference>
<dbReference type="InterPro" id="IPR052230">
    <property type="entry name" value="DNA_polymerase_eta"/>
</dbReference>
<sequence>MITLPPRNQTQPYTNNNFTMTKFHVVFISTPGIGNLVPLVEFAQLLGNHDPRFHSTILIINMSQRPIVNTYIQSRAATYTNIRFLHLPAVDPPSPDQYRSSMGYISLLIQNHRTHVKNALTNLMSPESDEFNSGRVAGLFVDMFCTSMIDVANELDIPCYLFFASPATFLSFMLHLPTLDAQIPTEFGDSDTELSIPGFANSVPPLVLPTAVLNKKGDAYSWYLSHARRYTEAKGIVVNTFEELEPHALSSLAMSPLPRVYPIGPVLDLNGSAQWHDPNRYESVMRWLDNQPTSSVVLLCFGSMGSLSGPQVREIAFGLERAGFRFIWALRDPPKSQLDLPSDPASVDDVLPNGFLERTCKLGLIFGLVPQAKILAHPAIGGFVSHCGWNSILESLWYGVPIATWPIYAEQQMNAFEMVKELGLAIEIRLDYREGSDLVLAEEVERSIKHLMNGDDVVRARVKEIREKSRMVLLENGSSYQALGALTEKLRKLGFGGKRKEKKMPVARPETSDSRVIAHVDMDCFYVQVEQRKQPDLRGLPTAVVQYNAWKGGALIAVSYEARKYGVKRSMRGAESKQVCPQIQLVQVPVARGKADLSTYRNAGSEVVSILSRKGRCERASIDEVYLDLTDAAETMLAEAPPEILEVIDEEALKSHVLGLNSEDGSDAKESVRKWLCRNDADRRDKLLACGAFIVAELRLQVLKETEFTCSAGIAHNKILAKLASGMNKPAQQTVVPFSSVKVLLDSLPIKKMKQLGGKLGDSLQSDLGVNTVGDLLQFSEEKLQERYGINTGTWLWNIARGISGDEVEGRLLPKSHGSGKTFPGPQALKTIASVQHWLHELCEELSERLQLDLDQNKRIAHTLVLHATAYKVSDSDSHKKFPSKSCPLRYGTAKIQEDALSLFQAALREYLGSYTTKIQGSQNNHWGITSLSVSASKIVPIPSGTASITKYFHGHPSCSSTKQSQNNLIEEATPVPPSGNESYSEVNVTKPQIEFLGEETMIKYAETSSDQLEDKIDLLNDQNPCCSSKNQACDEFTQETVLDIYVGNEHCSGMNQSQLMKNYSGEESCVTLSMPSFNRQEQKRKAVKDKGTCSILRFFKNQDPSCAPQKLEHVENTEDVKAPPLSPGIQSRSNNCLDQNRSDLPKERPPEDAGDSNVCGSFQIEHRRGGAWSYNIDEIDPSVIDELPPEIQQEVRAWIRPHKRHNTVKRGSSIAHYFLPTKNT</sequence>
<dbReference type="Pfam" id="PF21704">
    <property type="entry name" value="POLH-Rev1_HhH"/>
    <property type="match status" value="1"/>
</dbReference>
<dbReference type="InterPro" id="IPR017961">
    <property type="entry name" value="DNA_pol_Y-fam_little_finger"/>
</dbReference>
<dbReference type="PROSITE" id="PS50173">
    <property type="entry name" value="UMUC"/>
    <property type="match status" value="1"/>
</dbReference>
<dbReference type="Gene3D" id="3.30.1490.100">
    <property type="entry name" value="DNA polymerase, Y-family, little finger domain"/>
    <property type="match status" value="1"/>
</dbReference>
<dbReference type="Gene3D" id="1.10.150.20">
    <property type="entry name" value="5' to 3' exonuclease, C-terminal subdomain"/>
    <property type="match status" value="1"/>
</dbReference>
<comment type="cofactor">
    <cofactor evidence="1">
        <name>Mn(2+)</name>
        <dbReference type="ChEBI" id="CHEBI:29035"/>
    </cofactor>
</comment>
<comment type="similarity">
    <text evidence="5">Belongs to the DNA polymerase type-Y family.</text>
</comment>
<comment type="cofactor">
    <cofactor evidence="2">
        <name>Mg(2+)</name>
        <dbReference type="ChEBI" id="CHEBI:18420"/>
    </cofactor>
</comment>
<evidence type="ECO:0000256" key="6">
    <source>
        <dbReference type="ARBA" id="ARBA00012417"/>
    </source>
</evidence>
<dbReference type="GO" id="GO:0003684">
    <property type="term" value="F:damaged DNA binding"/>
    <property type="evidence" value="ECO:0007669"/>
    <property type="project" value="InterPro"/>
</dbReference>
<evidence type="ECO:0000256" key="2">
    <source>
        <dbReference type="ARBA" id="ARBA00001946"/>
    </source>
</evidence>
<gene>
    <name evidence="18" type="ORF">Prudu_011582</name>
</gene>
<evidence type="ECO:0000256" key="11">
    <source>
        <dbReference type="ARBA" id="ARBA00022842"/>
    </source>
</evidence>
<dbReference type="SUPFAM" id="SSF53756">
    <property type="entry name" value="UDP-Glycosyltransferase/glycogen phosphorylase"/>
    <property type="match status" value="1"/>
</dbReference>
<comment type="catalytic activity">
    <reaction evidence="15">
        <text>DNA(n) + a 2'-deoxyribonucleoside 5'-triphosphate = DNA(n+1) + diphosphate</text>
        <dbReference type="Rhea" id="RHEA:22508"/>
        <dbReference type="Rhea" id="RHEA-COMP:17339"/>
        <dbReference type="Rhea" id="RHEA-COMP:17340"/>
        <dbReference type="ChEBI" id="CHEBI:33019"/>
        <dbReference type="ChEBI" id="CHEBI:61560"/>
        <dbReference type="ChEBI" id="CHEBI:173112"/>
        <dbReference type="EC" id="2.7.7.7"/>
    </reaction>
</comment>
<keyword evidence="8" id="KW-0548">Nucleotidyltransferase</keyword>
<dbReference type="InterPro" id="IPR036775">
    <property type="entry name" value="DNA_pol_Y-fam_lit_finger_sf"/>
</dbReference>
<dbReference type="Gene3D" id="3.40.50.2000">
    <property type="entry name" value="Glycogen Phosphorylase B"/>
    <property type="match status" value="2"/>
</dbReference>
<dbReference type="Pfam" id="PF11799">
    <property type="entry name" value="IMS_C"/>
    <property type="match status" value="1"/>
</dbReference>
<dbReference type="FunFam" id="3.30.1490.100:FF:000006">
    <property type="entry name" value="DNA polymerase eta"/>
    <property type="match status" value="1"/>
</dbReference>
<evidence type="ECO:0000256" key="4">
    <source>
        <dbReference type="ARBA" id="ARBA00009995"/>
    </source>
</evidence>
<dbReference type="EMBL" id="AP019300">
    <property type="protein sequence ID" value="BBH01337.1"/>
    <property type="molecule type" value="Genomic_DNA"/>
</dbReference>
<feature type="region of interest" description="Disordered" evidence="16">
    <location>
        <begin position="1120"/>
        <end position="1159"/>
    </location>
</feature>
<dbReference type="SUPFAM" id="SSF100879">
    <property type="entry name" value="Lesion bypass DNA polymerase (Y-family), little finger domain"/>
    <property type="match status" value="1"/>
</dbReference>
<evidence type="ECO:0000256" key="1">
    <source>
        <dbReference type="ARBA" id="ARBA00001936"/>
    </source>
</evidence>
<dbReference type="Pfam" id="PF00201">
    <property type="entry name" value="UDPGT"/>
    <property type="match status" value="1"/>
</dbReference>
<feature type="compositionally biased region" description="Basic and acidic residues" evidence="16">
    <location>
        <begin position="1141"/>
        <end position="1152"/>
    </location>
</feature>
<dbReference type="Pfam" id="PF00817">
    <property type="entry name" value="IMS"/>
    <property type="match status" value="1"/>
</dbReference>
<protein>
    <recommendedName>
        <fullName evidence="14">DNA polymerase eta</fullName>
        <ecNumber evidence="6">2.7.7.7</ecNumber>
    </recommendedName>
</protein>
<dbReference type="GO" id="GO:0005657">
    <property type="term" value="C:replication fork"/>
    <property type="evidence" value="ECO:0007669"/>
    <property type="project" value="TreeGrafter"/>
</dbReference>
<keyword evidence="13" id="KW-0539">Nucleus</keyword>
<dbReference type="GO" id="GO:0046872">
    <property type="term" value="F:metal ion binding"/>
    <property type="evidence" value="ECO:0007669"/>
    <property type="project" value="UniProtKB-KW"/>
</dbReference>
<evidence type="ECO:0000256" key="10">
    <source>
        <dbReference type="ARBA" id="ARBA00022763"/>
    </source>
</evidence>
<reference evidence="18" key="1">
    <citation type="journal article" date="2019" name="Science">
        <title>Mutation of a bHLH transcription factor allowed almond domestication.</title>
        <authorList>
            <person name="Sanchez-Perez R."/>
            <person name="Pavan S."/>
            <person name="Mazzeo R."/>
            <person name="Moldovan C."/>
            <person name="Aiese Cigliano R."/>
            <person name="Del Cueto J."/>
            <person name="Ricciardi F."/>
            <person name="Lotti C."/>
            <person name="Ricciardi L."/>
            <person name="Dicenta F."/>
            <person name="Lopez-Marques R.L."/>
            <person name="Lindberg Moller B."/>
        </authorList>
    </citation>
    <scope>NUCLEOTIDE SEQUENCE</scope>
</reference>
<comment type="similarity">
    <text evidence="4">Belongs to the UDP-glycosyltransferase family.</text>
</comment>
<dbReference type="EC" id="2.7.7.7" evidence="6"/>
<evidence type="ECO:0000256" key="13">
    <source>
        <dbReference type="ARBA" id="ARBA00023242"/>
    </source>
</evidence>
<dbReference type="FunFam" id="3.30.70.270:FF:000029">
    <property type="entry name" value="DNA polymerase eta"/>
    <property type="match status" value="1"/>
</dbReference>
<dbReference type="SUPFAM" id="SSF56672">
    <property type="entry name" value="DNA/RNA polymerases"/>
    <property type="match status" value="1"/>
</dbReference>
<evidence type="ECO:0000259" key="17">
    <source>
        <dbReference type="PROSITE" id="PS50173"/>
    </source>
</evidence>
<evidence type="ECO:0000256" key="5">
    <source>
        <dbReference type="ARBA" id="ARBA00010945"/>
    </source>
</evidence>
<dbReference type="GO" id="GO:0042276">
    <property type="term" value="P:error-prone translesion synthesis"/>
    <property type="evidence" value="ECO:0007669"/>
    <property type="project" value="TreeGrafter"/>
</dbReference>
<evidence type="ECO:0000256" key="16">
    <source>
        <dbReference type="SAM" id="MobiDB-lite"/>
    </source>
</evidence>
<dbReference type="GO" id="GO:0009411">
    <property type="term" value="P:response to UV"/>
    <property type="evidence" value="ECO:0007669"/>
    <property type="project" value="UniProtKB-ARBA"/>
</dbReference>
<dbReference type="Gene3D" id="3.40.1170.60">
    <property type="match status" value="1"/>
</dbReference>
<evidence type="ECO:0000256" key="15">
    <source>
        <dbReference type="ARBA" id="ARBA00049244"/>
    </source>
</evidence>
<evidence type="ECO:0000256" key="9">
    <source>
        <dbReference type="ARBA" id="ARBA00022723"/>
    </source>
</evidence>
<name>A0A4Y1RBJ1_PRUDU</name>
<evidence type="ECO:0000256" key="3">
    <source>
        <dbReference type="ARBA" id="ARBA00004123"/>
    </source>
</evidence>
<dbReference type="Gene3D" id="3.30.70.270">
    <property type="match status" value="1"/>
</dbReference>
<evidence type="ECO:0000256" key="12">
    <source>
        <dbReference type="ARBA" id="ARBA00023204"/>
    </source>
</evidence>
<feature type="domain" description="UmuC" evidence="17">
    <location>
        <begin position="517"/>
        <end position="757"/>
    </location>
</feature>
<keyword evidence="7" id="KW-0808">Transferase</keyword>
<proteinExistence type="inferred from homology"/>
<dbReference type="GO" id="GO:0006281">
    <property type="term" value="P:DNA repair"/>
    <property type="evidence" value="ECO:0007669"/>
    <property type="project" value="UniProtKB-KW"/>
</dbReference>
<accession>A0A4Y1RBJ1</accession>
<keyword evidence="9" id="KW-0479">Metal-binding</keyword>
<dbReference type="InterPro" id="IPR025527">
    <property type="entry name" value="HUWE1/Rev1_UBM"/>
</dbReference>
<dbReference type="PANTHER" id="PTHR45873">
    <property type="entry name" value="DNA POLYMERASE ETA"/>
    <property type="match status" value="1"/>
</dbReference>
<dbReference type="InterPro" id="IPR001126">
    <property type="entry name" value="UmuC"/>
</dbReference>
<comment type="subcellular location">
    <subcellularLocation>
        <location evidence="3">Nucleus</location>
    </subcellularLocation>
</comment>
<dbReference type="GO" id="GO:0003887">
    <property type="term" value="F:DNA-directed DNA polymerase activity"/>
    <property type="evidence" value="ECO:0007669"/>
    <property type="project" value="UniProtKB-EC"/>
</dbReference>
<keyword evidence="10" id="KW-0227">DNA damage</keyword>
<dbReference type="InterPro" id="IPR002213">
    <property type="entry name" value="UDP_glucos_trans"/>
</dbReference>
<dbReference type="FunFam" id="3.40.50.2000:FF:000056">
    <property type="entry name" value="Glycosyltransferase"/>
    <property type="match status" value="1"/>
</dbReference>
<dbReference type="InterPro" id="IPR043128">
    <property type="entry name" value="Rev_trsase/Diguanyl_cyclase"/>
</dbReference>
<evidence type="ECO:0000256" key="14">
    <source>
        <dbReference type="ARBA" id="ARBA00044975"/>
    </source>
</evidence>
<dbReference type="GO" id="GO:0035861">
    <property type="term" value="C:site of double-strand break"/>
    <property type="evidence" value="ECO:0007669"/>
    <property type="project" value="TreeGrafter"/>
</dbReference>
<keyword evidence="11" id="KW-0460">Magnesium</keyword>
<dbReference type="AlphaFoldDB" id="A0A4Y1RBJ1"/>
<dbReference type="Pfam" id="PF14377">
    <property type="entry name" value="UBM"/>
    <property type="match status" value="1"/>
</dbReference>
<dbReference type="GO" id="GO:0008194">
    <property type="term" value="F:UDP-glycosyltransferase activity"/>
    <property type="evidence" value="ECO:0007669"/>
    <property type="project" value="InterPro"/>
</dbReference>
<dbReference type="InterPro" id="IPR043502">
    <property type="entry name" value="DNA/RNA_pol_sf"/>
</dbReference>
<organism evidence="18">
    <name type="scientific">Prunus dulcis</name>
    <name type="common">Almond</name>
    <name type="synonym">Amygdalus dulcis</name>
    <dbReference type="NCBI Taxonomy" id="3755"/>
    <lineage>
        <taxon>Eukaryota</taxon>
        <taxon>Viridiplantae</taxon>
        <taxon>Streptophyta</taxon>
        <taxon>Embryophyta</taxon>
        <taxon>Tracheophyta</taxon>
        <taxon>Spermatophyta</taxon>
        <taxon>Magnoliopsida</taxon>
        <taxon>eudicotyledons</taxon>
        <taxon>Gunneridae</taxon>
        <taxon>Pentapetalae</taxon>
        <taxon>rosids</taxon>
        <taxon>fabids</taxon>
        <taxon>Rosales</taxon>
        <taxon>Rosaceae</taxon>
        <taxon>Amygdaloideae</taxon>
        <taxon>Amygdaleae</taxon>
        <taxon>Prunus</taxon>
    </lineage>
</organism>
<dbReference type="PANTHER" id="PTHR45873:SF1">
    <property type="entry name" value="DNA POLYMERASE ETA"/>
    <property type="match status" value="1"/>
</dbReference>
<evidence type="ECO:0000313" key="18">
    <source>
        <dbReference type="EMBL" id="BBH01337.1"/>
    </source>
</evidence>
<dbReference type="FunFam" id="1.10.150.20:FF:000014">
    <property type="entry name" value="Polymerase (DNA directed), eta"/>
    <property type="match status" value="1"/>
</dbReference>
<evidence type="ECO:0000256" key="7">
    <source>
        <dbReference type="ARBA" id="ARBA00022679"/>
    </source>
</evidence>
<dbReference type="FunFam" id="3.40.1170.60:FF:000003">
    <property type="entry name" value="DNA polymerase eta"/>
    <property type="match status" value="1"/>
</dbReference>
<evidence type="ECO:0000256" key="8">
    <source>
        <dbReference type="ARBA" id="ARBA00022695"/>
    </source>
</evidence>
<feature type="compositionally biased region" description="Polar residues" evidence="16">
    <location>
        <begin position="1129"/>
        <end position="1140"/>
    </location>
</feature>
<keyword evidence="12" id="KW-0234">DNA repair</keyword>
<dbReference type="GO" id="GO:0005634">
    <property type="term" value="C:nucleus"/>
    <property type="evidence" value="ECO:0007669"/>
    <property type="project" value="UniProtKB-SubCell"/>
</dbReference>